<accession>A0A315XUB0</accession>
<feature type="signal peptide" evidence="1">
    <location>
        <begin position="1"/>
        <end position="29"/>
    </location>
</feature>
<dbReference type="PROSITE" id="PS51257">
    <property type="entry name" value="PROKAR_LIPOPROTEIN"/>
    <property type="match status" value="1"/>
</dbReference>
<evidence type="ECO:0000256" key="1">
    <source>
        <dbReference type="SAM" id="SignalP"/>
    </source>
</evidence>
<sequence length="44" mass="4348">MKNALKTAAALVLAAVACFLGSMNCFANAEECSGQNVVSAADAA</sequence>
<dbReference type="AlphaFoldDB" id="A0A315XUB0"/>
<name>A0A315XUB0_RUMFL</name>
<dbReference type="Proteomes" id="UP000245720">
    <property type="component" value="Unassembled WGS sequence"/>
</dbReference>
<proteinExistence type="predicted"/>
<comment type="caution">
    <text evidence="2">The sequence shown here is derived from an EMBL/GenBank/DDBJ whole genome shotgun (WGS) entry which is preliminary data.</text>
</comment>
<reference evidence="2 3" key="1">
    <citation type="submission" date="2018-05" db="EMBL/GenBank/DDBJ databases">
        <title>The Hungate 1000. A catalogue of reference genomes from the rumen microbiome.</title>
        <authorList>
            <person name="Kelly W."/>
        </authorList>
    </citation>
    <scope>NUCLEOTIDE SEQUENCE [LARGE SCALE GENOMIC DNA]</scope>
    <source>
        <strain evidence="2 3">SAb67</strain>
    </source>
</reference>
<evidence type="ECO:0000313" key="3">
    <source>
        <dbReference type="Proteomes" id="UP000245720"/>
    </source>
</evidence>
<gene>
    <name evidence="2" type="ORF">IE37_02929</name>
</gene>
<dbReference type="EMBL" id="QGDI01000013">
    <property type="protein sequence ID" value="PWJ10571.1"/>
    <property type="molecule type" value="Genomic_DNA"/>
</dbReference>
<organism evidence="2 3">
    <name type="scientific">Ruminococcus flavefaciens</name>
    <dbReference type="NCBI Taxonomy" id="1265"/>
    <lineage>
        <taxon>Bacteria</taxon>
        <taxon>Bacillati</taxon>
        <taxon>Bacillota</taxon>
        <taxon>Clostridia</taxon>
        <taxon>Eubacteriales</taxon>
        <taxon>Oscillospiraceae</taxon>
        <taxon>Ruminococcus</taxon>
    </lineage>
</organism>
<dbReference type="RefSeq" id="WP_278298955.1">
    <property type="nucleotide sequence ID" value="NZ_CACVSX010000019.1"/>
</dbReference>
<evidence type="ECO:0000313" key="2">
    <source>
        <dbReference type="EMBL" id="PWJ10571.1"/>
    </source>
</evidence>
<keyword evidence="1" id="KW-0732">Signal</keyword>
<protein>
    <submittedName>
        <fullName evidence="2">Uncharacterized protein</fullName>
    </submittedName>
</protein>
<feature type="chain" id="PRO_5016328953" evidence="1">
    <location>
        <begin position="30"/>
        <end position="44"/>
    </location>
</feature>